<name>A0A9X4XF96_9FIRM</name>
<dbReference type="RefSeq" id="WP_006784070.1">
    <property type="nucleotide sequence ID" value="NZ_CABJBH010000002.1"/>
</dbReference>
<dbReference type="GeneID" id="60058491"/>
<evidence type="ECO:0000256" key="1">
    <source>
        <dbReference type="SAM" id="Phobius"/>
    </source>
</evidence>
<gene>
    <name evidence="2" type="ORF">GMA92_12385</name>
</gene>
<keyword evidence="1" id="KW-0812">Transmembrane</keyword>
<feature type="transmembrane region" description="Helical" evidence="1">
    <location>
        <begin position="12"/>
        <end position="30"/>
    </location>
</feature>
<organism evidence="2 3">
    <name type="scientific">Turicibacter sanguinis</name>
    <dbReference type="NCBI Taxonomy" id="154288"/>
    <lineage>
        <taxon>Bacteria</taxon>
        <taxon>Bacillati</taxon>
        <taxon>Bacillota</taxon>
        <taxon>Erysipelotrichia</taxon>
        <taxon>Erysipelotrichales</taxon>
        <taxon>Turicibacteraceae</taxon>
        <taxon>Turicibacter</taxon>
    </lineage>
</organism>
<accession>A0A9X4XF96</accession>
<comment type="caution">
    <text evidence="2">The sequence shown here is derived from an EMBL/GenBank/DDBJ whole genome shotgun (WGS) entry which is preliminary data.</text>
</comment>
<feature type="transmembrane region" description="Helical" evidence="1">
    <location>
        <begin position="36"/>
        <end position="56"/>
    </location>
</feature>
<dbReference type="OrthoDB" id="9996697at2"/>
<evidence type="ECO:0000313" key="2">
    <source>
        <dbReference type="EMBL" id="MTK22209.1"/>
    </source>
</evidence>
<dbReference type="AlphaFoldDB" id="A0A9X4XF96"/>
<protein>
    <submittedName>
        <fullName evidence="2">Uncharacterized protein</fullName>
    </submittedName>
</protein>
<sequence length="127" mass="15141">MPIKIQKLTLWFYIFFFSSLYSLSKLGSYANQGMTALIVELLIIFFFMAIGIYFLIKRKKAIEQIRDKTNYQSLYKHEWTTAAIVCVCSVIDSFFLTKIAYFAYLIAVFYHLYWFLKHYTMNSKKDV</sequence>
<feature type="transmembrane region" description="Helical" evidence="1">
    <location>
        <begin position="101"/>
        <end position="116"/>
    </location>
</feature>
<dbReference type="Proteomes" id="UP000487649">
    <property type="component" value="Unassembled WGS sequence"/>
</dbReference>
<dbReference type="EMBL" id="WMQE01000032">
    <property type="protein sequence ID" value="MTK22209.1"/>
    <property type="molecule type" value="Genomic_DNA"/>
</dbReference>
<keyword evidence="1" id="KW-0472">Membrane</keyword>
<reference evidence="2 3" key="1">
    <citation type="journal article" date="2019" name="Nat. Med.">
        <title>A library of human gut bacterial isolates paired with longitudinal multiomics data enables mechanistic microbiome research.</title>
        <authorList>
            <person name="Poyet M."/>
            <person name="Groussin M."/>
            <person name="Gibbons S.M."/>
            <person name="Avila-Pacheco J."/>
            <person name="Jiang X."/>
            <person name="Kearney S.M."/>
            <person name="Perrotta A.R."/>
            <person name="Berdy B."/>
            <person name="Zhao S."/>
            <person name="Lieberman T.D."/>
            <person name="Swanson P.K."/>
            <person name="Smith M."/>
            <person name="Roesemann S."/>
            <person name="Alexander J.E."/>
            <person name="Rich S.A."/>
            <person name="Livny J."/>
            <person name="Vlamakis H."/>
            <person name="Clish C."/>
            <person name="Bullock K."/>
            <person name="Deik A."/>
            <person name="Scott J."/>
            <person name="Pierce K.A."/>
            <person name="Xavier R.J."/>
            <person name="Alm E.J."/>
        </authorList>
    </citation>
    <scope>NUCLEOTIDE SEQUENCE [LARGE SCALE GENOMIC DNA]</scope>
    <source>
        <strain evidence="2 3">BIOML-A198</strain>
    </source>
</reference>
<proteinExistence type="predicted"/>
<evidence type="ECO:0000313" key="3">
    <source>
        <dbReference type="Proteomes" id="UP000487649"/>
    </source>
</evidence>
<keyword evidence="1" id="KW-1133">Transmembrane helix</keyword>